<proteinExistence type="predicted"/>
<dbReference type="EMBL" id="UZAH01032603">
    <property type="protein sequence ID" value="VDP22817.1"/>
    <property type="molecule type" value="Genomic_DNA"/>
</dbReference>
<accession>A0A183GF41</accession>
<protein>
    <submittedName>
        <fullName evidence="2 4">Uncharacterized protein</fullName>
    </submittedName>
</protein>
<dbReference type="Proteomes" id="UP000050761">
    <property type="component" value="Unassembled WGS sequence"/>
</dbReference>
<reference evidence="2 3" key="1">
    <citation type="submission" date="2018-11" db="EMBL/GenBank/DDBJ databases">
        <authorList>
            <consortium name="Pathogen Informatics"/>
        </authorList>
    </citation>
    <scope>NUCLEOTIDE SEQUENCE [LARGE SCALE GENOMIC DNA]</scope>
</reference>
<evidence type="ECO:0000256" key="1">
    <source>
        <dbReference type="SAM" id="MobiDB-lite"/>
    </source>
</evidence>
<name>A0A183GF41_HELPZ</name>
<feature type="compositionally biased region" description="Polar residues" evidence="1">
    <location>
        <begin position="25"/>
        <end position="37"/>
    </location>
</feature>
<evidence type="ECO:0000313" key="2">
    <source>
        <dbReference type="EMBL" id="VDP22817.1"/>
    </source>
</evidence>
<gene>
    <name evidence="2" type="ORF">HPBE_LOCUS20991</name>
</gene>
<sequence length="105" mass="11894">MNQSYHAKCGRPLDKKNSGVDSKLMQASSRKTSNKMNLSEASENILKQRILTCTVFSIRSVVATCKRIEGAPLGYRHRDQVEKQQEKGDYSIHLCNALRACYEKT</sequence>
<organism evidence="3 4">
    <name type="scientific">Heligmosomoides polygyrus</name>
    <name type="common">Parasitic roundworm</name>
    <dbReference type="NCBI Taxonomy" id="6339"/>
    <lineage>
        <taxon>Eukaryota</taxon>
        <taxon>Metazoa</taxon>
        <taxon>Ecdysozoa</taxon>
        <taxon>Nematoda</taxon>
        <taxon>Chromadorea</taxon>
        <taxon>Rhabditida</taxon>
        <taxon>Rhabditina</taxon>
        <taxon>Rhabditomorpha</taxon>
        <taxon>Strongyloidea</taxon>
        <taxon>Heligmosomidae</taxon>
        <taxon>Heligmosomoides</taxon>
    </lineage>
</organism>
<feature type="region of interest" description="Disordered" evidence="1">
    <location>
        <begin position="1"/>
        <end position="37"/>
    </location>
</feature>
<dbReference type="AlphaFoldDB" id="A0A183GF41"/>
<accession>A0A3P8B6D4</accession>
<evidence type="ECO:0000313" key="4">
    <source>
        <dbReference type="WBParaSite" id="HPBE_0002099201-mRNA-1"/>
    </source>
</evidence>
<reference evidence="4" key="2">
    <citation type="submission" date="2019-09" db="UniProtKB">
        <authorList>
            <consortium name="WormBaseParasite"/>
        </authorList>
    </citation>
    <scope>IDENTIFICATION</scope>
</reference>
<evidence type="ECO:0000313" key="3">
    <source>
        <dbReference type="Proteomes" id="UP000050761"/>
    </source>
</evidence>
<keyword evidence="3" id="KW-1185">Reference proteome</keyword>
<dbReference type="WBParaSite" id="HPBE_0002099201-mRNA-1">
    <property type="protein sequence ID" value="HPBE_0002099201-mRNA-1"/>
    <property type="gene ID" value="HPBE_0002099201"/>
</dbReference>